<protein>
    <submittedName>
        <fullName evidence="1">Uncharacterized protein</fullName>
    </submittedName>
</protein>
<dbReference type="AlphaFoldDB" id="A0A8T1WEK2"/>
<sequence length="401" mass="44673">MEAFSPCSSCVVDAPPQRFPMPPTAPSSLCETAPSPPVDLEMLSEALIFQGVELASEFKDYAVDAAQSLRSRYSQVEGVQEALLDAGSRLWRWLQQKLRAEEADATKELLPPLPQPAVLPVRLQHMDYITECFDNVKTQLQLIYAAVDDLQTKGEQTHRKLDRLQKQLRRVPAWRCEPQERCARCSLTTAASSDSNTKANGQSARISSETPMLHVERLEVPMEVVQPPTTLYEHSSAVLYWIIEAVDGGSPISQDDEDQCFLRPIANQTPSATSAPNETKESLANNVQDSAEQVGVEEQDGTNADQLSSTIFLRDNLEGFNNLRATLNGRLSDAHESVTERLEPQNRMENDQLDSTTHMTSTVSVPPTDDGAFMQVQEQHDTEANQLNIFQLYQVTARENE</sequence>
<proteinExistence type="predicted"/>
<reference evidence="1" key="1">
    <citation type="submission" date="2021-02" db="EMBL/GenBank/DDBJ databases">
        <authorList>
            <person name="Palmer J.M."/>
        </authorList>
    </citation>
    <scope>NUCLEOTIDE SEQUENCE</scope>
    <source>
        <strain evidence="1">SCRP734</strain>
    </source>
</reference>
<organism evidence="1 2">
    <name type="scientific">Phytophthora pseudosyringae</name>
    <dbReference type="NCBI Taxonomy" id="221518"/>
    <lineage>
        <taxon>Eukaryota</taxon>
        <taxon>Sar</taxon>
        <taxon>Stramenopiles</taxon>
        <taxon>Oomycota</taxon>
        <taxon>Peronosporomycetes</taxon>
        <taxon>Peronosporales</taxon>
        <taxon>Peronosporaceae</taxon>
        <taxon>Phytophthora</taxon>
    </lineage>
</organism>
<dbReference type="EMBL" id="JAGDFM010000019">
    <property type="protein sequence ID" value="KAG7391645.1"/>
    <property type="molecule type" value="Genomic_DNA"/>
</dbReference>
<dbReference type="Proteomes" id="UP000694044">
    <property type="component" value="Unassembled WGS sequence"/>
</dbReference>
<comment type="caution">
    <text evidence="1">The sequence shown here is derived from an EMBL/GenBank/DDBJ whole genome shotgun (WGS) entry which is preliminary data.</text>
</comment>
<gene>
    <name evidence="1" type="ORF">PHYPSEUDO_004147</name>
</gene>
<accession>A0A8T1WEK2</accession>
<keyword evidence="2" id="KW-1185">Reference proteome</keyword>
<name>A0A8T1WEK2_9STRA</name>
<evidence type="ECO:0000313" key="1">
    <source>
        <dbReference type="EMBL" id="KAG7391645.1"/>
    </source>
</evidence>
<evidence type="ECO:0000313" key="2">
    <source>
        <dbReference type="Proteomes" id="UP000694044"/>
    </source>
</evidence>
<dbReference type="OrthoDB" id="92309at2759"/>